<feature type="compositionally biased region" description="Basic and acidic residues" evidence="1">
    <location>
        <begin position="89"/>
        <end position="103"/>
    </location>
</feature>
<evidence type="ECO:0000256" key="1">
    <source>
        <dbReference type="SAM" id="MobiDB-lite"/>
    </source>
</evidence>
<organism evidence="3 4">
    <name type="scientific">Prauserella alba</name>
    <dbReference type="NCBI Taxonomy" id="176898"/>
    <lineage>
        <taxon>Bacteria</taxon>
        <taxon>Bacillati</taxon>
        <taxon>Actinomycetota</taxon>
        <taxon>Actinomycetes</taxon>
        <taxon>Pseudonocardiales</taxon>
        <taxon>Pseudonocardiaceae</taxon>
        <taxon>Prauserella</taxon>
    </lineage>
</organism>
<keyword evidence="2" id="KW-0472">Membrane</keyword>
<gene>
    <name evidence="3" type="ORF">GCM10009675_08010</name>
</gene>
<evidence type="ECO:0008006" key="5">
    <source>
        <dbReference type="Google" id="ProtNLM"/>
    </source>
</evidence>
<feature type="region of interest" description="Disordered" evidence="1">
    <location>
        <begin position="1"/>
        <end position="47"/>
    </location>
</feature>
<sequence>MGAPYPPPGRPDWSPQQSTPGWQGPPMGGPPPMGGVPSAGGPPKRPRRHWRWVVPAFAVVLAAVIVAAIALSGSDDQSGAKTRTAAVDDEQKRPEPLPDDSDRRAALTTLDDIDPCDLLDVRDLKQPDGVEKVAVSSHQCAFEGGGESLTVTLGTDLGHLRRIESAEEPVAGVKAYSMQGDIEGPGSCTWSIPVTFTDVIEFRYETGADEGGTSCSSIKRYAERGVETVQSSGHGSLFFQPGEPDVAARGDCRYFFQPGGVEDCHPYSGADPRLKGDELLAAAEKDRNVQCAVFKDAIEGNFGSQLSPVVWGEHCFFVSPDNTYLFRVNADPAFAPDEYGAIGENRREVSLGGFPAITFDGAPNVHDVYLSPYGDLSRAGMLHISARPLAGRGTYRDDYRELSDAEIDKVYALMAQSAKAHFG</sequence>
<evidence type="ECO:0000313" key="4">
    <source>
        <dbReference type="Proteomes" id="UP001500467"/>
    </source>
</evidence>
<evidence type="ECO:0000256" key="2">
    <source>
        <dbReference type="SAM" id="Phobius"/>
    </source>
</evidence>
<evidence type="ECO:0000313" key="3">
    <source>
        <dbReference type="EMBL" id="GAA1195483.1"/>
    </source>
</evidence>
<dbReference type="Proteomes" id="UP001500467">
    <property type="component" value="Unassembled WGS sequence"/>
</dbReference>
<proteinExistence type="predicted"/>
<keyword evidence="2" id="KW-1133">Transmembrane helix</keyword>
<comment type="caution">
    <text evidence="3">The sequence shown here is derived from an EMBL/GenBank/DDBJ whole genome shotgun (WGS) entry which is preliminary data.</text>
</comment>
<keyword evidence="4" id="KW-1185">Reference proteome</keyword>
<protein>
    <recommendedName>
        <fullName evidence="5">DUF3558 domain-containing protein</fullName>
    </recommendedName>
</protein>
<accession>A0ABN1V5C3</accession>
<feature type="region of interest" description="Disordered" evidence="1">
    <location>
        <begin position="74"/>
        <end position="103"/>
    </location>
</feature>
<feature type="transmembrane region" description="Helical" evidence="2">
    <location>
        <begin position="52"/>
        <end position="71"/>
    </location>
</feature>
<dbReference type="EMBL" id="BAAALM010000004">
    <property type="protein sequence ID" value="GAA1195483.1"/>
    <property type="molecule type" value="Genomic_DNA"/>
</dbReference>
<keyword evidence="2" id="KW-0812">Transmembrane</keyword>
<feature type="compositionally biased region" description="Pro residues" evidence="1">
    <location>
        <begin position="1"/>
        <end position="10"/>
    </location>
</feature>
<reference evidence="3 4" key="1">
    <citation type="journal article" date="2019" name="Int. J. Syst. Evol. Microbiol.">
        <title>The Global Catalogue of Microorganisms (GCM) 10K type strain sequencing project: providing services to taxonomists for standard genome sequencing and annotation.</title>
        <authorList>
            <consortium name="The Broad Institute Genomics Platform"/>
            <consortium name="The Broad Institute Genome Sequencing Center for Infectious Disease"/>
            <person name="Wu L."/>
            <person name="Ma J."/>
        </authorList>
    </citation>
    <scope>NUCLEOTIDE SEQUENCE [LARGE SCALE GENOMIC DNA]</scope>
    <source>
        <strain evidence="3 4">JCM 13022</strain>
    </source>
</reference>
<name>A0ABN1V5C3_9PSEU</name>